<protein>
    <submittedName>
        <fullName evidence="2">Uncharacterized protein</fullName>
    </submittedName>
</protein>
<gene>
    <name evidence="2" type="ORF">RUN1985_v1_100029</name>
</gene>
<reference evidence="2" key="1">
    <citation type="submission" date="2015-10" db="EMBL/GenBank/DDBJ databases">
        <authorList>
            <person name="Gilbert D.G."/>
        </authorList>
    </citation>
    <scope>NUCLEOTIDE SEQUENCE</scope>
    <source>
        <strain evidence="2">Phyl III-seqv23</strain>
    </source>
</reference>
<name>A0A0S4UZE1_RALSL</name>
<feature type="compositionally biased region" description="Polar residues" evidence="1">
    <location>
        <begin position="92"/>
        <end position="102"/>
    </location>
</feature>
<proteinExistence type="predicted"/>
<evidence type="ECO:0000313" key="2">
    <source>
        <dbReference type="EMBL" id="CUV27700.1"/>
    </source>
</evidence>
<dbReference type="EMBL" id="LN899824">
    <property type="protein sequence ID" value="CUV27700.1"/>
    <property type="molecule type" value="Genomic_DNA"/>
</dbReference>
<organism evidence="2">
    <name type="scientific">Ralstonia solanacearum</name>
    <name type="common">Pseudomonas solanacearum</name>
    <dbReference type="NCBI Taxonomy" id="305"/>
    <lineage>
        <taxon>Bacteria</taxon>
        <taxon>Pseudomonadati</taxon>
        <taxon>Pseudomonadota</taxon>
        <taxon>Betaproteobacteria</taxon>
        <taxon>Burkholderiales</taxon>
        <taxon>Burkholderiaceae</taxon>
        <taxon>Ralstonia</taxon>
        <taxon>Ralstonia solanacearum species complex</taxon>
    </lineage>
</organism>
<feature type="region of interest" description="Disordered" evidence="1">
    <location>
        <begin position="79"/>
        <end position="102"/>
    </location>
</feature>
<dbReference type="AlphaFoldDB" id="A0A0S4UZE1"/>
<evidence type="ECO:0000256" key="1">
    <source>
        <dbReference type="SAM" id="MobiDB-lite"/>
    </source>
</evidence>
<accession>A0A0S4UZE1</accession>
<sequence length="102" mass="10857">MAATPRKACNQPNGPAVNRAQSIGTVRHAGAVQSATKCRHTSIRVCEYKDRLATSVGGQRVGDQLGLAAPGWCRNRATSNREQVDFSGGHEQPTQIPDSPTC</sequence>